<evidence type="ECO:0000313" key="6">
    <source>
        <dbReference type="EMBL" id="TWJ13545.1"/>
    </source>
</evidence>
<dbReference type="GO" id="GO:0016887">
    <property type="term" value="F:ATP hydrolysis activity"/>
    <property type="evidence" value="ECO:0007669"/>
    <property type="project" value="InterPro"/>
</dbReference>
<protein>
    <submittedName>
        <fullName evidence="6">Putative ABC transport system ATP-binding protein</fullName>
    </submittedName>
</protein>
<keyword evidence="3 6" id="KW-0067">ATP-binding</keyword>
<dbReference type="GO" id="GO:0098796">
    <property type="term" value="C:membrane protein complex"/>
    <property type="evidence" value="ECO:0007669"/>
    <property type="project" value="UniProtKB-ARBA"/>
</dbReference>
<dbReference type="GO" id="GO:0005886">
    <property type="term" value="C:plasma membrane"/>
    <property type="evidence" value="ECO:0007669"/>
    <property type="project" value="TreeGrafter"/>
</dbReference>
<dbReference type="AlphaFoldDB" id="A0A562V6L4"/>
<accession>A0A562V6L4</accession>
<dbReference type="OrthoDB" id="9809450at2"/>
<comment type="caution">
    <text evidence="6">The sequence shown here is derived from an EMBL/GenBank/DDBJ whole genome shotgun (WGS) entry which is preliminary data.</text>
</comment>
<dbReference type="InterPro" id="IPR027417">
    <property type="entry name" value="P-loop_NTPase"/>
</dbReference>
<dbReference type="Gene3D" id="3.40.50.300">
    <property type="entry name" value="P-loop containing nucleotide triphosphate hydrolases"/>
    <property type="match status" value="1"/>
</dbReference>
<dbReference type="Pfam" id="PF00005">
    <property type="entry name" value="ABC_tran"/>
    <property type="match status" value="1"/>
</dbReference>
<keyword evidence="2" id="KW-0547">Nucleotide-binding</keyword>
<evidence type="ECO:0000313" key="7">
    <source>
        <dbReference type="Proteomes" id="UP000319449"/>
    </source>
</evidence>
<dbReference type="PROSITE" id="PS00211">
    <property type="entry name" value="ABC_TRANSPORTER_1"/>
    <property type="match status" value="1"/>
</dbReference>
<dbReference type="EMBL" id="VLLN01000038">
    <property type="protein sequence ID" value="TWJ13545.1"/>
    <property type="molecule type" value="Genomic_DNA"/>
</dbReference>
<dbReference type="PANTHER" id="PTHR24220:SF86">
    <property type="entry name" value="ABC TRANSPORTER ABCH.1"/>
    <property type="match status" value="1"/>
</dbReference>
<dbReference type="FunFam" id="3.40.50.300:FF:000032">
    <property type="entry name" value="Export ABC transporter ATP-binding protein"/>
    <property type="match status" value="1"/>
</dbReference>
<keyword evidence="7" id="KW-1185">Reference proteome</keyword>
<gene>
    <name evidence="6" type="ORF">JN12_03797</name>
</gene>
<dbReference type="InterPro" id="IPR017911">
    <property type="entry name" value="MacB-like_ATP-bd"/>
</dbReference>
<dbReference type="SMART" id="SM00382">
    <property type="entry name" value="AAA"/>
    <property type="match status" value="1"/>
</dbReference>
<dbReference type="Proteomes" id="UP000319449">
    <property type="component" value="Unassembled WGS sequence"/>
</dbReference>
<dbReference type="GO" id="GO:0022857">
    <property type="term" value="F:transmembrane transporter activity"/>
    <property type="evidence" value="ECO:0007669"/>
    <property type="project" value="TreeGrafter"/>
</dbReference>
<evidence type="ECO:0000259" key="5">
    <source>
        <dbReference type="PROSITE" id="PS50893"/>
    </source>
</evidence>
<dbReference type="GO" id="GO:0005524">
    <property type="term" value="F:ATP binding"/>
    <property type="evidence" value="ECO:0007669"/>
    <property type="project" value="UniProtKB-KW"/>
</dbReference>
<evidence type="ECO:0000256" key="3">
    <source>
        <dbReference type="ARBA" id="ARBA00022840"/>
    </source>
</evidence>
<comment type="similarity">
    <text evidence="4">Belongs to the ABC transporter superfamily. Macrolide exporter (TC 3.A.1.122) family.</text>
</comment>
<organism evidence="6 7">
    <name type="scientific">Geobacter argillaceus</name>
    <dbReference type="NCBI Taxonomy" id="345631"/>
    <lineage>
        <taxon>Bacteria</taxon>
        <taxon>Pseudomonadati</taxon>
        <taxon>Thermodesulfobacteriota</taxon>
        <taxon>Desulfuromonadia</taxon>
        <taxon>Geobacterales</taxon>
        <taxon>Geobacteraceae</taxon>
        <taxon>Geobacter</taxon>
    </lineage>
</organism>
<sequence length="227" mass="24283">MASVIALSDIRRVFTMGDQQFEALKGISFAVETGEFVAIMGASGSGKSTCMNILGCLDRPTSGAYHLDSLEVGGMSPDQLAAIRNRKLGFVFQGFNLLARTPALENVELPLIYAGIPAKERHIRALAALEQVGLAGKENNHPSQLSGGQQQRVAIARALVNSPSVILADEPTGNLDSATSDEIMQLFTRLNQQGITIIMVTHEHDVAAHAGRQITFRDGKIIGDTTN</sequence>
<dbReference type="CDD" id="cd03255">
    <property type="entry name" value="ABC_MJ0796_LolCDE_FtsE"/>
    <property type="match status" value="1"/>
</dbReference>
<evidence type="ECO:0000256" key="1">
    <source>
        <dbReference type="ARBA" id="ARBA00022448"/>
    </source>
</evidence>
<name>A0A562V6L4_9BACT</name>
<dbReference type="PROSITE" id="PS50893">
    <property type="entry name" value="ABC_TRANSPORTER_2"/>
    <property type="match status" value="1"/>
</dbReference>
<dbReference type="InterPro" id="IPR015854">
    <property type="entry name" value="ABC_transpr_LolD-like"/>
</dbReference>
<dbReference type="SUPFAM" id="SSF52540">
    <property type="entry name" value="P-loop containing nucleoside triphosphate hydrolases"/>
    <property type="match status" value="1"/>
</dbReference>
<dbReference type="InterPro" id="IPR017871">
    <property type="entry name" value="ABC_transporter-like_CS"/>
</dbReference>
<dbReference type="InterPro" id="IPR003593">
    <property type="entry name" value="AAA+_ATPase"/>
</dbReference>
<dbReference type="RefSeq" id="WP_145025725.1">
    <property type="nucleotide sequence ID" value="NZ_VLLN01000038.1"/>
</dbReference>
<proteinExistence type="inferred from homology"/>
<keyword evidence="1" id="KW-0813">Transport</keyword>
<reference evidence="6 7" key="1">
    <citation type="submission" date="2019-07" db="EMBL/GenBank/DDBJ databases">
        <title>Genomic Encyclopedia of Archaeal and Bacterial Type Strains, Phase II (KMG-II): from individual species to whole genera.</title>
        <authorList>
            <person name="Goeker M."/>
        </authorList>
    </citation>
    <scope>NUCLEOTIDE SEQUENCE [LARGE SCALE GENOMIC DNA]</scope>
    <source>
        <strain evidence="6 7">ATCC BAA-1139</strain>
    </source>
</reference>
<dbReference type="InterPro" id="IPR003439">
    <property type="entry name" value="ABC_transporter-like_ATP-bd"/>
</dbReference>
<evidence type="ECO:0000256" key="2">
    <source>
        <dbReference type="ARBA" id="ARBA00022741"/>
    </source>
</evidence>
<feature type="domain" description="ABC transporter" evidence="5">
    <location>
        <begin position="5"/>
        <end position="227"/>
    </location>
</feature>
<evidence type="ECO:0000256" key="4">
    <source>
        <dbReference type="ARBA" id="ARBA00038388"/>
    </source>
</evidence>
<dbReference type="PANTHER" id="PTHR24220">
    <property type="entry name" value="IMPORT ATP-BINDING PROTEIN"/>
    <property type="match status" value="1"/>
</dbReference>